<accession>X0XYW0</accession>
<proteinExistence type="predicted"/>
<dbReference type="AlphaFoldDB" id="X0XYW0"/>
<dbReference type="InterPro" id="IPR011044">
    <property type="entry name" value="Quino_amine_DH_bsu"/>
</dbReference>
<reference evidence="1" key="1">
    <citation type="journal article" date="2014" name="Front. Microbiol.">
        <title>High frequency of phylogenetically diverse reductive dehalogenase-homologous genes in deep subseafloor sedimentary metagenomes.</title>
        <authorList>
            <person name="Kawai M."/>
            <person name="Futagami T."/>
            <person name="Toyoda A."/>
            <person name="Takaki Y."/>
            <person name="Nishi S."/>
            <person name="Hori S."/>
            <person name="Arai W."/>
            <person name="Tsubouchi T."/>
            <person name="Morono Y."/>
            <person name="Uchiyama I."/>
            <person name="Ito T."/>
            <person name="Fujiyama A."/>
            <person name="Inagaki F."/>
            <person name="Takami H."/>
        </authorList>
    </citation>
    <scope>NUCLEOTIDE SEQUENCE</scope>
    <source>
        <strain evidence="1">Expedition CK06-06</strain>
    </source>
</reference>
<organism evidence="1">
    <name type="scientific">marine sediment metagenome</name>
    <dbReference type="NCBI Taxonomy" id="412755"/>
    <lineage>
        <taxon>unclassified sequences</taxon>
        <taxon>metagenomes</taxon>
        <taxon>ecological metagenomes</taxon>
    </lineage>
</organism>
<feature type="non-terminal residue" evidence="1">
    <location>
        <position position="252"/>
    </location>
</feature>
<comment type="caution">
    <text evidence="1">The sequence shown here is derived from an EMBL/GenBank/DDBJ whole genome shotgun (WGS) entry which is preliminary data.</text>
</comment>
<protein>
    <submittedName>
        <fullName evidence="1">Uncharacterized protein</fullName>
    </submittedName>
</protein>
<gene>
    <name evidence="1" type="ORF">S01H1_64511</name>
</gene>
<name>X0XYW0_9ZZZZ</name>
<sequence>DSHELASGTEFPAEPSEKDRFYRTDEHKWYIHNGTAWKDMGGSALTGDAEVTDVKDGKFFYKDDPEVKLEGTVPTVAITSGSNAYPQGYHVGDGGGLPAIDADLIAANIKHGVTMFGIAGRLNGPAASGDLLHTELATGLLYIYDGITPTVINQFPTTYHGITYDGTNLIGGNPSGTVKSVYIHSAVTYVITTSFSTTYEVRGLAYDGTNLIGCSADLDSIYIHSGITSTITTSFSAPYTNPYGLTYDGANL</sequence>
<feature type="non-terminal residue" evidence="1">
    <location>
        <position position="1"/>
    </location>
</feature>
<evidence type="ECO:0000313" key="1">
    <source>
        <dbReference type="EMBL" id="GAG29916.1"/>
    </source>
</evidence>
<dbReference type="SUPFAM" id="SSF50969">
    <property type="entry name" value="YVTN repeat-like/Quinoprotein amine dehydrogenase"/>
    <property type="match status" value="1"/>
</dbReference>
<dbReference type="EMBL" id="BARS01042528">
    <property type="protein sequence ID" value="GAG29916.1"/>
    <property type="molecule type" value="Genomic_DNA"/>
</dbReference>